<evidence type="ECO:0000259" key="3">
    <source>
        <dbReference type="SMART" id="SM01043"/>
    </source>
</evidence>
<reference evidence="5" key="1">
    <citation type="submission" date="2016-06" db="EMBL/GenBank/DDBJ databases">
        <authorList>
            <person name="Varghese N."/>
            <person name="Submissions Spin"/>
        </authorList>
    </citation>
    <scope>NUCLEOTIDE SEQUENCE [LARGE SCALE GENOMIC DNA]</scope>
    <source>
        <strain evidence="5">DSM 43168</strain>
    </source>
</reference>
<dbReference type="EMBL" id="FMCT01000034">
    <property type="protein sequence ID" value="SCF50442.1"/>
    <property type="molecule type" value="Genomic_DNA"/>
</dbReference>
<evidence type="ECO:0000313" key="4">
    <source>
        <dbReference type="EMBL" id="SCF50442.1"/>
    </source>
</evidence>
<keyword evidence="1" id="KW-0805">Transcription regulation</keyword>
<evidence type="ECO:0000256" key="1">
    <source>
        <dbReference type="ARBA" id="ARBA00023015"/>
    </source>
</evidence>
<dbReference type="PANTHER" id="PTHR35807">
    <property type="entry name" value="TRANSCRIPTIONAL REGULATOR REDD-RELATED"/>
    <property type="match status" value="1"/>
</dbReference>
<dbReference type="Pfam" id="PF03704">
    <property type="entry name" value="BTAD"/>
    <property type="match status" value="1"/>
</dbReference>
<evidence type="ECO:0000313" key="5">
    <source>
        <dbReference type="Proteomes" id="UP000183585"/>
    </source>
</evidence>
<dbReference type="SUPFAM" id="SSF48452">
    <property type="entry name" value="TPR-like"/>
    <property type="match status" value="1"/>
</dbReference>
<dbReference type="Proteomes" id="UP000183585">
    <property type="component" value="Unassembled WGS sequence"/>
</dbReference>
<name>A0A1C5AZ06_9ACTN</name>
<dbReference type="InterPro" id="IPR051677">
    <property type="entry name" value="AfsR-DnrI-RedD_regulator"/>
</dbReference>
<dbReference type="SMART" id="SM01043">
    <property type="entry name" value="BTAD"/>
    <property type="match status" value="1"/>
</dbReference>
<dbReference type="GO" id="GO:0006355">
    <property type="term" value="P:regulation of DNA-templated transcription"/>
    <property type="evidence" value="ECO:0007669"/>
    <property type="project" value="TreeGrafter"/>
</dbReference>
<dbReference type="InterPro" id="IPR011990">
    <property type="entry name" value="TPR-like_helical_dom_sf"/>
</dbReference>
<dbReference type="PANTHER" id="PTHR35807:SF1">
    <property type="entry name" value="TRANSCRIPTIONAL REGULATOR REDD"/>
    <property type="match status" value="1"/>
</dbReference>
<organism evidence="4 5">
    <name type="scientific">Micromonospora carbonacea</name>
    <dbReference type="NCBI Taxonomy" id="47853"/>
    <lineage>
        <taxon>Bacteria</taxon>
        <taxon>Bacillati</taxon>
        <taxon>Actinomycetota</taxon>
        <taxon>Actinomycetes</taxon>
        <taxon>Micromonosporales</taxon>
        <taxon>Micromonosporaceae</taxon>
        <taxon>Micromonospora</taxon>
    </lineage>
</organism>
<dbReference type="GO" id="GO:0003677">
    <property type="term" value="F:DNA binding"/>
    <property type="evidence" value="ECO:0007669"/>
    <property type="project" value="TreeGrafter"/>
</dbReference>
<feature type="domain" description="Bacterial transcriptional activator" evidence="3">
    <location>
        <begin position="2"/>
        <end position="109"/>
    </location>
</feature>
<dbReference type="InterPro" id="IPR005158">
    <property type="entry name" value="BTAD"/>
</dbReference>
<proteinExistence type="predicted"/>
<accession>A0A1C5AZ06</accession>
<keyword evidence="5" id="KW-1185">Reference proteome</keyword>
<keyword evidence="2" id="KW-0804">Transcription</keyword>
<sequence>MLWQGTSDEDVVDVVAAQHLQEVRLTARYCLADALLERGETTEAIIVLRAMLSEDPLREPAWERLLLAQQAAGWQVDALANYEQARLAPLENFGAEPGTRLQDIYRTLLSQTANAPAPTVKNSVSPSAESGPQARLRLSLAAVLVVLLLPVTGSTGASVTEVGSPAATSPPVTGGPTPKILFGLGVDAIPAERSPLIASGIGMITTWYHKSDQLDQFEGWRADVIPRIYGYGRAMHLVVATWDDRESIDTRFGRACGQAYPLSPEFTRHAPTRPRFRRQGRRTAPLHLNVPWPAENVLRKHRIPRRCRHHELLYSPQGTPLRAG</sequence>
<evidence type="ECO:0000256" key="2">
    <source>
        <dbReference type="ARBA" id="ARBA00023163"/>
    </source>
</evidence>
<dbReference type="Gene3D" id="1.25.40.10">
    <property type="entry name" value="Tetratricopeptide repeat domain"/>
    <property type="match status" value="1"/>
</dbReference>
<protein>
    <submittedName>
        <fullName evidence="4">Transcriptional activator domain-containing protein</fullName>
    </submittedName>
</protein>
<gene>
    <name evidence="4" type="ORF">GA0070563_1343</name>
</gene>
<dbReference type="AlphaFoldDB" id="A0A1C5AZ06"/>